<comment type="caution">
    <text evidence="4">The sequence shown here is derived from an EMBL/GenBank/DDBJ whole genome shotgun (WGS) entry which is preliminary data.</text>
</comment>
<evidence type="ECO:0000256" key="2">
    <source>
        <dbReference type="SAM" id="SignalP"/>
    </source>
</evidence>
<name>A0AAV8YRW7_9CUCU</name>
<organism evidence="4 5">
    <name type="scientific">Aromia moschata</name>
    <dbReference type="NCBI Taxonomy" id="1265417"/>
    <lineage>
        <taxon>Eukaryota</taxon>
        <taxon>Metazoa</taxon>
        <taxon>Ecdysozoa</taxon>
        <taxon>Arthropoda</taxon>
        <taxon>Hexapoda</taxon>
        <taxon>Insecta</taxon>
        <taxon>Pterygota</taxon>
        <taxon>Neoptera</taxon>
        <taxon>Endopterygota</taxon>
        <taxon>Coleoptera</taxon>
        <taxon>Polyphaga</taxon>
        <taxon>Cucujiformia</taxon>
        <taxon>Chrysomeloidea</taxon>
        <taxon>Cerambycidae</taxon>
        <taxon>Cerambycinae</taxon>
        <taxon>Callichromatini</taxon>
        <taxon>Aromia</taxon>
    </lineage>
</organism>
<evidence type="ECO:0000313" key="4">
    <source>
        <dbReference type="EMBL" id="KAJ8953776.1"/>
    </source>
</evidence>
<dbReference type="Pfam" id="PF16676">
    <property type="entry name" value="FOXO-TAD"/>
    <property type="match status" value="1"/>
</dbReference>
<dbReference type="InterPro" id="IPR032067">
    <property type="entry name" value="FOXO-TAD"/>
</dbReference>
<sequence>MGALLIMPLLSVWLNSESNDRKGWSHFMAAEEPGSDNIGLLSMGTPRAASNPSSCGQLSPIPSIEPVWNPSDPYNNPDYSPEMVSSGNYSPDQLARNLDQGMKLQTAEFMGRINQHQYRLKGHQLYRVHQRSNPTTTPASLHCLLRAVQEINTLHATSPYGLTQWPIHRMQSCSCIHPIKVESMSPAGMSPSYPHSEPSPDLSSQYPMINRIPRTPSTMMGQLMGALHSSTAIDEININVDSLQGGFDCNVDEVINHTLNMDGNLDFNFSTQQQGDERTAVVLGDGDDAVVGALTEDSEITDPDPDFDLIGSHQWNAIQWLLIFSDPLEQVEHYLGILDAEYSPPYSFGEEISESR</sequence>
<accession>A0AAV8YRW7</accession>
<feature type="domain" description="FOXO protein transactivation" evidence="3">
    <location>
        <begin position="240"/>
        <end position="270"/>
    </location>
</feature>
<reference evidence="4" key="1">
    <citation type="journal article" date="2023" name="Insect Mol. Biol.">
        <title>Genome sequencing provides insights into the evolution of gene families encoding plant cell wall-degrading enzymes in longhorned beetles.</title>
        <authorList>
            <person name="Shin N.R."/>
            <person name="Okamura Y."/>
            <person name="Kirsch R."/>
            <person name="Pauchet Y."/>
        </authorList>
    </citation>
    <scope>NUCLEOTIDE SEQUENCE</scope>
    <source>
        <strain evidence="4">AMC_N1</strain>
    </source>
</reference>
<feature type="signal peptide" evidence="2">
    <location>
        <begin position="1"/>
        <end position="18"/>
    </location>
</feature>
<evidence type="ECO:0000256" key="1">
    <source>
        <dbReference type="SAM" id="MobiDB-lite"/>
    </source>
</evidence>
<evidence type="ECO:0000313" key="5">
    <source>
        <dbReference type="Proteomes" id="UP001162162"/>
    </source>
</evidence>
<evidence type="ECO:0000259" key="3">
    <source>
        <dbReference type="Pfam" id="PF16676"/>
    </source>
</evidence>
<dbReference type="AlphaFoldDB" id="A0AAV8YRW7"/>
<keyword evidence="5" id="KW-1185">Reference proteome</keyword>
<protein>
    <recommendedName>
        <fullName evidence="3">FOXO protein transactivation domain-containing protein</fullName>
    </recommendedName>
</protein>
<keyword evidence="2" id="KW-0732">Signal</keyword>
<dbReference type="EMBL" id="JAPWTK010000054">
    <property type="protein sequence ID" value="KAJ8953776.1"/>
    <property type="molecule type" value="Genomic_DNA"/>
</dbReference>
<proteinExistence type="predicted"/>
<feature type="region of interest" description="Disordered" evidence="1">
    <location>
        <begin position="186"/>
        <end position="205"/>
    </location>
</feature>
<dbReference type="Proteomes" id="UP001162162">
    <property type="component" value="Unassembled WGS sequence"/>
</dbReference>
<feature type="chain" id="PRO_5043944996" description="FOXO protein transactivation domain-containing protein" evidence="2">
    <location>
        <begin position="19"/>
        <end position="356"/>
    </location>
</feature>
<gene>
    <name evidence="4" type="ORF">NQ318_015435</name>
</gene>